<dbReference type="RefSeq" id="WP_111351153.1">
    <property type="nucleotide sequence ID" value="NZ_QLII01000003.1"/>
</dbReference>
<keyword evidence="9" id="KW-0479">Metal-binding</keyword>
<keyword evidence="5" id="KW-0475">Mercuric resistance</keyword>
<evidence type="ECO:0000256" key="10">
    <source>
        <dbReference type="ARBA" id="ARBA00022914"/>
    </source>
</evidence>
<gene>
    <name evidence="17" type="primary">merTP</name>
    <name evidence="17" type="ORF">HMF3257_38395</name>
</gene>
<dbReference type="Gene3D" id="3.30.70.100">
    <property type="match status" value="1"/>
</dbReference>
<dbReference type="InterPro" id="IPR017969">
    <property type="entry name" value="Heavy-metal-associated_CS"/>
</dbReference>
<sequence length="196" mass="21201">MKLAGLTGLLTAFVSSLCCTVPLLTLLVGATGSAGGWAWLEPLRPYSIALTVGALGWAWYEQLKPQKTMECNCETKKTAFWQTKSFLGVMTAMALLLLAFPSYSNWLYQDKDQATVQPAQAGTQQVAYVTIKGMSCEGCKHHIKQEVTKIKGVSAVDVSYQKGAATVKYDSKKTSLADIKKAVDATGYKVTSTKTL</sequence>
<comment type="subcellular location">
    <subcellularLocation>
        <location evidence="1">Cell inner membrane</location>
        <topology evidence="1">Multi-pass membrane protein</topology>
    </subcellularLocation>
</comment>
<evidence type="ECO:0000256" key="11">
    <source>
        <dbReference type="ARBA" id="ARBA00022989"/>
    </source>
</evidence>
<dbReference type="GO" id="GO:0015097">
    <property type="term" value="F:mercury ion transmembrane transporter activity"/>
    <property type="evidence" value="ECO:0007669"/>
    <property type="project" value="InterPro"/>
</dbReference>
<evidence type="ECO:0000256" key="9">
    <source>
        <dbReference type="ARBA" id="ARBA00022723"/>
    </source>
</evidence>
<comment type="function">
    <text evidence="14">Involved in mercury resistance. Probably transfers a mercuric ion from the periplasmic Hg(2+)-binding protein MerP to the cytoplasmic mercuric reductase MerA.</text>
</comment>
<keyword evidence="12 15" id="KW-0472">Membrane</keyword>
<evidence type="ECO:0000313" key="18">
    <source>
        <dbReference type="Proteomes" id="UP000249016"/>
    </source>
</evidence>
<dbReference type="PANTHER" id="PTHR46594:SF4">
    <property type="entry name" value="P-TYPE CATION-TRANSPORTING ATPASE"/>
    <property type="match status" value="1"/>
</dbReference>
<dbReference type="PROSITE" id="PS50846">
    <property type="entry name" value="HMA_2"/>
    <property type="match status" value="1"/>
</dbReference>
<protein>
    <recommendedName>
        <fullName evidence="3">Mercuric transport protein MerT</fullName>
    </recommendedName>
    <alternativeName>
        <fullName evidence="13">Mercury ion transport protein</fullName>
    </alternativeName>
</protein>
<dbReference type="AlphaFoldDB" id="A0A327NCL7"/>
<keyword evidence="6" id="KW-1003">Cell membrane</keyword>
<evidence type="ECO:0000256" key="3">
    <source>
        <dbReference type="ARBA" id="ARBA00017053"/>
    </source>
</evidence>
<keyword evidence="18" id="KW-1185">Reference proteome</keyword>
<dbReference type="Pfam" id="PF00403">
    <property type="entry name" value="HMA"/>
    <property type="match status" value="1"/>
</dbReference>
<dbReference type="EMBL" id="QLII01000003">
    <property type="protein sequence ID" value="RAI72991.1"/>
    <property type="molecule type" value="Genomic_DNA"/>
</dbReference>
<dbReference type="CDD" id="cd00371">
    <property type="entry name" value="HMA"/>
    <property type="match status" value="1"/>
</dbReference>
<evidence type="ECO:0000256" key="5">
    <source>
        <dbReference type="ARBA" id="ARBA00022466"/>
    </source>
</evidence>
<dbReference type="PROSITE" id="PS01047">
    <property type="entry name" value="HMA_1"/>
    <property type="match status" value="1"/>
</dbReference>
<comment type="caution">
    <text evidence="17">The sequence shown here is derived from an EMBL/GenBank/DDBJ whole genome shotgun (WGS) entry which is preliminary data.</text>
</comment>
<dbReference type="PRINTS" id="PR00946">
    <property type="entry name" value="HGSCAVENGER"/>
</dbReference>
<evidence type="ECO:0000256" key="15">
    <source>
        <dbReference type="SAM" id="Phobius"/>
    </source>
</evidence>
<evidence type="ECO:0000313" key="17">
    <source>
        <dbReference type="EMBL" id="RAI72991.1"/>
    </source>
</evidence>
<feature type="domain" description="HMA" evidence="16">
    <location>
        <begin position="125"/>
        <end position="191"/>
    </location>
</feature>
<evidence type="ECO:0000256" key="1">
    <source>
        <dbReference type="ARBA" id="ARBA00004429"/>
    </source>
</evidence>
<evidence type="ECO:0000256" key="2">
    <source>
        <dbReference type="ARBA" id="ARBA00008224"/>
    </source>
</evidence>
<keyword evidence="4" id="KW-0813">Transport</keyword>
<dbReference type="PANTHER" id="PTHR46594">
    <property type="entry name" value="P-TYPE CATION-TRANSPORTING ATPASE"/>
    <property type="match status" value="1"/>
</dbReference>
<dbReference type="InterPro" id="IPR036163">
    <property type="entry name" value="HMA_dom_sf"/>
</dbReference>
<dbReference type="Gene3D" id="1.10.287.910">
    <property type="entry name" value="bacterial mercury transporter, merf"/>
    <property type="match status" value="1"/>
</dbReference>
<feature type="transmembrane region" description="Helical" evidence="15">
    <location>
        <begin position="86"/>
        <end position="108"/>
    </location>
</feature>
<evidence type="ECO:0000256" key="8">
    <source>
        <dbReference type="ARBA" id="ARBA00022692"/>
    </source>
</evidence>
<evidence type="ECO:0000256" key="14">
    <source>
        <dbReference type="ARBA" id="ARBA00045720"/>
    </source>
</evidence>
<dbReference type="SUPFAM" id="SSF55008">
    <property type="entry name" value="HMA, heavy metal-associated domain"/>
    <property type="match status" value="1"/>
</dbReference>
<proteinExistence type="inferred from homology"/>
<keyword evidence="7" id="KW-0997">Cell inner membrane</keyword>
<name>A0A327NCL7_9BACT</name>
<evidence type="ECO:0000256" key="4">
    <source>
        <dbReference type="ARBA" id="ARBA00022448"/>
    </source>
</evidence>
<dbReference type="InterPro" id="IPR006121">
    <property type="entry name" value="HMA_dom"/>
</dbReference>
<keyword evidence="11 15" id="KW-1133">Transmembrane helix</keyword>
<evidence type="ECO:0000256" key="7">
    <source>
        <dbReference type="ARBA" id="ARBA00022519"/>
    </source>
</evidence>
<dbReference type="OrthoDB" id="1493145at2"/>
<evidence type="ECO:0000256" key="13">
    <source>
        <dbReference type="ARBA" id="ARBA00030934"/>
    </source>
</evidence>
<evidence type="ECO:0000259" key="16">
    <source>
        <dbReference type="PROSITE" id="PS50846"/>
    </source>
</evidence>
<dbReference type="NCBIfam" id="NF033556">
    <property type="entry name" value="MerTP_fusion"/>
    <property type="match status" value="1"/>
</dbReference>
<dbReference type="Pfam" id="PF02411">
    <property type="entry name" value="MerT"/>
    <property type="match status" value="1"/>
</dbReference>
<keyword evidence="8 15" id="KW-0812">Transmembrane</keyword>
<accession>A0A327NCL7</accession>
<keyword evidence="10" id="KW-0476">Mercury</keyword>
<dbReference type="FunFam" id="3.30.70.100:FF:000001">
    <property type="entry name" value="ATPase copper transporting beta"/>
    <property type="match status" value="1"/>
</dbReference>
<evidence type="ECO:0000256" key="12">
    <source>
        <dbReference type="ARBA" id="ARBA00023136"/>
    </source>
</evidence>
<dbReference type="GO" id="GO:0005886">
    <property type="term" value="C:plasma membrane"/>
    <property type="evidence" value="ECO:0007669"/>
    <property type="project" value="UniProtKB-SubCell"/>
</dbReference>
<organism evidence="17 18">
    <name type="scientific">Spirosoma telluris</name>
    <dbReference type="NCBI Taxonomy" id="2183553"/>
    <lineage>
        <taxon>Bacteria</taxon>
        <taxon>Pseudomonadati</taxon>
        <taxon>Bacteroidota</taxon>
        <taxon>Cytophagia</taxon>
        <taxon>Cytophagales</taxon>
        <taxon>Cytophagaceae</taxon>
        <taxon>Spirosoma</taxon>
    </lineage>
</organism>
<dbReference type="InterPro" id="IPR003457">
    <property type="entry name" value="Transprt_MerT"/>
</dbReference>
<dbReference type="Proteomes" id="UP000249016">
    <property type="component" value="Unassembled WGS sequence"/>
</dbReference>
<dbReference type="GO" id="GO:0046872">
    <property type="term" value="F:metal ion binding"/>
    <property type="evidence" value="ECO:0007669"/>
    <property type="project" value="UniProtKB-KW"/>
</dbReference>
<dbReference type="InterPro" id="IPR001802">
    <property type="entry name" value="MerP/CopZ"/>
</dbReference>
<comment type="similarity">
    <text evidence="2">Belongs to the MerT family.</text>
</comment>
<reference evidence="17 18" key="1">
    <citation type="submission" date="2018-06" db="EMBL/GenBank/DDBJ databases">
        <title>Spirosoma sp. HMF3257 Genome sequencing and assembly.</title>
        <authorList>
            <person name="Kang H."/>
            <person name="Cha I."/>
            <person name="Kim H."/>
            <person name="Kang J."/>
            <person name="Joh K."/>
        </authorList>
    </citation>
    <scope>NUCLEOTIDE SEQUENCE [LARGE SCALE GENOMIC DNA]</scope>
    <source>
        <strain evidence="17 18">HMF3257</strain>
    </source>
</reference>
<evidence type="ECO:0000256" key="6">
    <source>
        <dbReference type="ARBA" id="ARBA00022475"/>
    </source>
</evidence>